<dbReference type="InterPro" id="IPR009351">
    <property type="entry name" value="AlkZ-like"/>
</dbReference>
<dbReference type="GO" id="GO:0003677">
    <property type="term" value="F:DNA binding"/>
    <property type="evidence" value="ECO:0007669"/>
    <property type="project" value="UniProtKB-KW"/>
</dbReference>
<keyword evidence="2" id="KW-1185">Reference proteome</keyword>
<evidence type="ECO:0000313" key="2">
    <source>
        <dbReference type="Proteomes" id="UP000714420"/>
    </source>
</evidence>
<gene>
    <name evidence="1" type="ORF">HPS56_11675</name>
</gene>
<dbReference type="RefSeq" id="WP_172276774.1">
    <property type="nucleotide sequence ID" value="NZ_CASGMU010000007.1"/>
</dbReference>
<reference evidence="1 2" key="1">
    <citation type="submission" date="2020-05" db="EMBL/GenBank/DDBJ databases">
        <title>Distinct polysaccharide utilization as determinants for interspecies competition between intestinal Prevotella spp.</title>
        <authorList>
            <person name="Galvez E.J.C."/>
            <person name="Iljazovic A."/>
            <person name="Strowig T."/>
        </authorList>
    </citation>
    <scope>NUCLEOTIDE SEQUENCE [LARGE SCALE GENOMIC DNA]</scope>
    <source>
        <strain evidence="1 2">PMUR</strain>
    </source>
</reference>
<keyword evidence="1" id="KW-0238">DNA-binding</keyword>
<comment type="caution">
    <text evidence="1">The sequence shown here is derived from an EMBL/GenBank/DDBJ whole genome shotgun (WGS) entry which is preliminary data.</text>
</comment>
<protein>
    <submittedName>
        <fullName evidence="1">Winged helix DNA-binding domain-containing protein</fullName>
    </submittedName>
</protein>
<dbReference type="Proteomes" id="UP000714420">
    <property type="component" value="Unassembled WGS sequence"/>
</dbReference>
<accession>A0ABX2AR13</accession>
<dbReference type="PANTHER" id="PTHR38479">
    <property type="entry name" value="LMO0824 PROTEIN"/>
    <property type="match status" value="1"/>
</dbReference>
<name>A0ABX2AR13_9BACT</name>
<proteinExistence type="predicted"/>
<sequence>MNIPNIRLLNQQLVAPLFSDAHDLVGWMGMVQAQEYRMMRWAVALRLKSPKMEAFRKAYDSGRIVRTHLFRCTWQLVTAEDLRWMSRLCAEKNKRAINGYLKTYGLDISERQYERFNDLVSQVLSGTDSMLKDDLVSSLKEMGFCVDSHTFSIYLRRAEFDGVICSGRLDARQNTYALVEKRIPRFDELSHEESLMMLARKYFRSHSPATMQDFIWWTGLAARDCQKAVCFVGKELSEYIHDGETYYIYRDCRIRGCRGKTLLLPSYDEYLIGYKSRFHVIENDFRSYAFSNNGLFYPVIVSDGRIVGNWHPQKKNTCFFREEYRTDIEGAFGEYLRFVSS</sequence>
<organism evidence="1 2">
    <name type="scientific">Xylanibacter muris</name>
    <dbReference type="NCBI Taxonomy" id="2736290"/>
    <lineage>
        <taxon>Bacteria</taxon>
        <taxon>Pseudomonadati</taxon>
        <taxon>Bacteroidota</taxon>
        <taxon>Bacteroidia</taxon>
        <taxon>Bacteroidales</taxon>
        <taxon>Prevotellaceae</taxon>
        <taxon>Xylanibacter</taxon>
    </lineage>
</organism>
<dbReference type="EMBL" id="JABKKF010000014">
    <property type="protein sequence ID" value="NPD92987.1"/>
    <property type="molecule type" value="Genomic_DNA"/>
</dbReference>
<evidence type="ECO:0000313" key="1">
    <source>
        <dbReference type="EMBL" id="NPD92987.1"/>
    </source>
</evidence>
<dbReference type="Pfam" id="PF06224">
    <property type="entry name" value="AlkZ-like"/>
    <property type="match status" value="1"/>
</dbReference>
<dbReference type="PANTHER" id="PTHR38479:SF2">
    <property type="entry name" value="WINGED HELIX DNA-BINDING DOMAIN-CONTAINING PROTEIN"/>
    <property type="match status" value="1"/>
</dbReference>